<keyword evidence="1" id="KW-0812">Transmembrane</keyword>
<evidence type="ECO:0000313" key="4">
    <source>
        <dbReference type="Proteomes" id="UP000176288"/>
    </source>
</evidence>
<feature type="transmembrane region" description="Helical" evidence="1">
    <location>
        <begin position="258"/>
        <end position="278"/>
    </location>
</feature>
<dbReference type="CDD" id="cd06259">
    <property type="entry name" value="YdcF-like"/>
    <property type="match status" value="1"/>
</dbReference>
<sequence length="280" mass="31028">MSSLPTIPLPWYQAAFILIGLCIALSLYSSIYLLTLRRPKITSGLAYLLLATFLEGFLGLFFLIDDASKSWWLALSFFPIVLLFGYASTLLLTFAAWLKKPKITPPIAAIIVLGANVTFKIGPLLQRRLDTAIALGQQMPQVPVIMSGGQGVDEPCTEASAMAEYASENGLPETQIWQEDKSVSTKENLIFSSELLAKEAPERSGDFLVVTNSFHLWRTKRWLKHLNLPGQVIPAPTKSWYWPVGSIREYVAIVYTRPWLLAILLLLALTPTVLVAAASF</sequence>
<evidence type="ECO:0000259" key="2">
    <source>
        <dbReference type="Pfam" id="PF02698"/>
    </source>
</evidence>
<feature type="domain" description="DUF218" evidence="2">
    <location>
        <begin position="109"/>
        <end position="241"/>
    </location>
</feature>
<dbReference type="EMBL" id="CP017812">
    <property type="protein sequence ID" value="AOZ72801.1"/>
    <property type="molecule type" value="Genomic_DNA"/>
</dbReference>
<dbReference type="InterPro" id="IPR014729">
    <property type="entry name" value="Rossmann-like_a/b/a_fold"/>
</dbReference>
<organism evidence="3 4">
    <name type="scientific">Boudabousia tangfeifanii</name>
    <dbReference type="NCBI Taxonomy" id="1912795"/>
    <lineage>
        <taxon>Bacteria</taxon>
        <taxon>Bacillati</taxon>
        <taxon>Actinomycetota</taxon>
        <taxon>Actinomycetes</taxon>
        <taxon>Actinomycetales</taxon>
        <taxon>Actinomycetaceae</taxon>
        <taxon>Boudabousia</taxon>
    </lineage>
</organism>
<protein>
    <recommendedName>
        <fullName evidence="2">DUF218 domain-containing protein</fullName>
    </recommendedName>
</protein>
<dbReference type="GO" id="GO:0043164">
    <property type="term" value="P:Gram-negative-bacterium-type cell wall biogenesis"/>
    <property type="evidence" value="ECO:0007669"/>
    <property type="project" value="TreeGrafter"/>
</dbReference>
<keyword evidence="1" id="KW-1133">Transmembrane helix</keyword>
<feature type="transmembrane region" description="Helical" evidence="1">
    <location>
        <begin position="45"/>
        <end position="64"/>
    </location>
</feature>
<feature type="transmembrane region" description="Helical" evidence="1">
    <location>
        <begin position="70"/>
        <end position="98"/>
    </location>
</feature>
<dbReference type="GO" id="GO:0005886">
    <property type="term" value="C:plasma membrane"/>
    <property type="evidence" value="ECO:0007669"/>
    <property type="project" value="TreeGrafter"/>
</dbReference>
<proteinExistence type="predicted"/>
<reference evidence="3 4" key="1">
    <citation type="submission" date="2016-10" db="EMBL/GenBank/DDBJ databases">
        <title>Actinomyces aegypiusis sp. nov., isolated from the Aegypius monachus in Qinghai Tibet Plateau China.</title>
        <authorList>
            <person name="Wang Y."/>
        </authorList>
    </citation>
    <scope>NUCLEOTIDE SEQUENCE [LARGE SCALE GENOMIC DNA]</scope>
    <source>
        <strain evidence="3 4">VUL4_3</strain>
    </source>
</reference>
<keyword evidence="4" id="KW-1185">Reference proteome</keyword>
<gene>
    <name evidence="3" type="ORF">BK816_05410</name>
</gene>
<dbReference type="PANTHER" id="PTHR30336">
    <property type="entry name" value="INNER MEMBRANE PROTEIN, PROBABLE PERMEASE"/>
    <property type="match status" value="1"/>
</dbReference>
<keyword evidence="1" id="KW-0472">Membrane</keyword>
<dbReference type="GO" id="GO:0000270">
    <property type="term" value="P:peptidoglycan metabolic process"/>
    <property type="evidence" value="ECO:0007669"/>
    <property type="project" value="TreeGrafter"/>
</dbReference>
<dbReference type="InterPro" id="IPR003848">
    <property type="entry name" value="DUF218"/>
</dbReference>
<feature type="transmembrane region" description="Helical" evidence="1">
    <location>
        <begin position="12"/>
        <end position="33"/>
    </location>
</feature>
<name>A0A1D9MKC7_9ACTO</name>
<dbReference type="KEGG" id="avu:BK816_05410"/>
<evidence type="ECO:0000313" key="3">
    <source>
        <dbReference type="EMBL" id="AOZ72801.1"/>
    </source>
</evidence>
<evidence type="ECO:0000256" key="1">
    <source>
        <dbReference type="SAM" id="Phobius"/>
    </source>
</evidence>
<dbReference type="STRING" id="1912795.BK816_05410"/>
<dbReference type="Proteomes" id="UP000176288">
    <property type="component" value="Chromosome"/>
</dbReference>
<dbReference type="OrthoDB" id="9782395at2"/>
<accession>A0A1D9MKC7</accession>
<dbReference type="PANTHER" id="PTHR30336:SF4">
    <property type="entry name" value="ENVELOPE BIOGENESIS FACTOR ELYC"/>
    <property type="match status" value="1"/>
</dbReference>
<dbReference type="AlphaFoldDB" id="A0A1D9MKC7"/>
<dbReference type="RefSeq" id="WP_071164266.1">
    <property type="nucleotide sequence ID" value="NZ_CP017812.1"/>
</dbReference>
<dbReference type="Gene3D" id="3.40.50.620">
    <property type="entry name" value="HUPs"/>
    <property type="match status" value="1"/>
</dbReference>
<dbReference type="InterPro" id="IPR051599">
    <property type="entry name" value="Cell_Envelope_Assoc"/>
</dbReference>
<dbReference type="Pfam" id="PF02698">
    <property type="entry name" value="DUF218"/>
    <property type="match status" value="1"/>
</dbReference>